<name>A0A0F3NJ42_ANAPH</name>
<evidence type="ECO:0000313" key="2">
    <source>
        <dbReference type="Proteomes" id="UP000033385"/>
    </source>
</evidence>
<evidence type="ECO:0000313" key="1">
    <source>
        <dbReference type="EMBL" id="KJV67796.1"/>
    </source>
</evidence>
<dbReference type="EMBL" id="LANW01000001">
    <property type="protein sequence ID" value="KJV67796.1"/>
    <property type="molecule type" value="Genomic_DNA"/>
</dbReference>
<dbReference type="AlphaFoldDB" id="A0A0F3NJ42"/>
<proteinExistence type="predicted"/>
<comment type="caution">
    <text evidence="1">The sequence shown here is derived from an EMBL/GenBank/DDBJ whole genome shotgun (WGS) entry which is preliminary data.</text>
</comment>
<reference evidence="1 2" key="1">
    <citation type="submission" date="2015-01" db="EMBL/GenBank/DDBJ databases">
        <title>Genome Sequencing of Rickettsiales.</title>
        <authorList>
            <person name="Daugherty S.C."/>
            <person name="Su Q."/>
            <person name="Abolude K."/>
            <person name="Beier-Sexton M."/>
            <person name="Carlyon J.A."/>
            <person name="Carter R."/>
            <person name="Day N.P."/>
            <person name="Dumler S.J."/>
            <person name="Dyachenko V."/>
            <person name="Godinez A."/>
            <person name="Kurtti T.J."/>
            <person name="Lichay M."/>
            <person name="Mullins K.E."/>
            <person name="Ott S."/>
            <person name="Pappas-Brown V."/>
            <person name="Paris D.H."/>
            <person name="Patel P."/>
            <person name="Richards A.L."/>
            <person name="Sadzewicz L."/>
            <person name="Sears K."/>
            <person name="Seidman D."/>
            <person name="Sengamalay N."/>
            <person name="Stenos J."/>
            <person name="Tallon L.J."/>
            <person name="Vincent G."/>
            <person name="Fraser C.M."/>
            <person name="Munderloh U."/>
            <person name="Dunning-Hotopp J.C."/>
        </authorList>
    </citation>
    <scope>NUCLEOTIDE SEQUENCE [LARGE SCALE GENOMIC DNA]</scope>
    <source>
        <strain evidence="1 2">ApNP</strain>
    </source>
</reference>
<dbReference type="PATRIC" id="fig|1359153.3.peg.384"/>
<gene>
    <name evidence="1" type="ORF">APHNP_0373</name>
</gene>
<sequence length="43" mass="5112">MRNLNSSMFFQSICCYLSLCKKFKTEVSEHKTDTRNRCFSVDL</sequence>
<organism evidence="1 2">
    <name type="scientific">Anaplasma phagocytophilum str. ApNP</name>
    <dbReference type="NCBI Taxonomy" id="1359153"/>
    <lineage>
        <taxon>Bacteria</taxon>
        <taxon>Pseudomonadati</taxon>
        <taxon>Pseudomonadota</taxon>
        <taxon>Alphaproteobacteria</taxon>
        <taxon>Rickettsiales</taxon>
        <taxon>Anaplasmataceae</taxon>
        <taxon>Anaplasma</taxon>
        <taxon>phagocytophilum group</taxon>
    </lineage>
</organism>
<accession>A0A0F3NJ42</accession>
<dbReference type="Proteomes" id="UP000033385">
    <property type="component" value="Unassembled WGS sequence"/>
</dbReference>
<protein>
    <submittedName>
        <fullName evidence="1">Uncharacterized protein</fullName>
    </submittedName>
</protein>